<feature type="binding site" evidence="10">
    <location>
        <begin position="69"/>
        <end position="76"/>
    </location>
    <ligand>
        <name>ATP</name>
        <dbReference type="ChEBI" id="CHEBI:30616"/>
    </ligand>
</feature>
<evidence type="ECO:0000256" key="1">
    <source>
        <dbReference type="ARBA" id="ARBA00009391"/>
    </source>
</evidence>
<feature type="compositionally biased region" description="Basic and acidic residues" evidence="13">
    <location>
        <begin position="349"/>
        <end position="358"/>
    </location>
</feature>
<dbReference type="Pfam" id="PF00154">
    <property type="entry name" value="RecA_N"/>
    <property type="match status" value="1"/>
</dbReference>
<dbReference type="InterPro" id="IPR013765">
    <property type="entry name" value="DNA_recomb/repair_RecA"/>
</dbReference>
<dbReference type="RefSeq" id="WP_060777024.1">
    <property type="nucleotide sequence ID" value="NZ_CP014159.1"/>
</dbReference>
<dbReference type="GO" id="GO:0006281">
    <property type="term" value="P:DNA repair"/>
    <property type="evidence" value="ECO:0007669"/>
    <property type="project" value="UniProtKB-UniRule"/>
</dbReference>
<evidence type="ECO:0000313" key="19">
    <source>
        <dbReference type="Proteomes" id="UP000234775"/>
    </source>
</evidence>
<evidence type="ECO:0000259" key="14">
    <source>
        <dbReference type="PROSITE" id="PS50162"/>
    </source>
</evidence>
<dbReference type="InterPro" id="IPR020587">
    <property type="entry name" value="RecA_monomer-monomer_interface"/>
</dbReference>
<comment type="subcellular location">
    <subcellularLocation>
        <location evidence="10">Cytoplasm</location>
    </subcellularLocation>
</comment>
<sequence length="376" mass="40832">MTLSHDENRQKALEQALKKIEKNYGKGAIMKLGEASDIQISTVSTGSLSLDVALGVGGYPRGRIIEVYGPESSGKTTVALHAVAEVQKQGGIAAFIDAENALDPEYAKALGVNIDELLLSQPDTGEQGLAIADALVSSGAVDIVVVDSVAALVPRAEIEGEMGDSHMGLQARLMSQALRKLSGSINKTKTIAIFINQIREKVGVMYGSPETTPGGRALKFYSTIRLDVRRAERIKSGEEIIGNRTKIKVAKNKVAPPFRVAEVDIMYGEGISREGDLVDLASDMKIIKKSGSWYSYGEDRIGQGRENAKKYLRDHPEVYAEIDHKVRVAYGFEEETEDEGNLGASTSESDSKKVEKVNEVAPDQEENETLDIFEEE</sequence>
<comment type="similarity">
    <text evidence="1 10 12">Belongs to the RecA family.</text>
</comment>
<dbReference type="Gene3D" id="3.40.50.300">
    <property type="entry name" value="P-loop containing nucleotide triphosphate hydrolases"/>
    <property type="match status" value="1"/>
</dbReference>
<protein>
    <recommendedName>
        <fullName evidence="2 10">Protein RecA</fullName>
    </recommendedName>
    <alternativeName>
        <fullName evidence="10 11">Recombinase A</fullName>
    </alternativeName>
</protein>
<dbReference type="OrthoDB" id="9776733at2"/>
<dbReference type="CDD" id="cd00983">
    <property type="entry name" value="RecA"/>
    <property type="match status" value="1"/>
</dbReference>
<evidence type="ECO:0000313" key="18">
    <source>
        <dbReference type="Proteomes" id="UP000070422"/>
    </source>
</evidence>
<dbReference type="PANTHER" id="PTHR45900">
    <property type="entry name" value="RECA"/>
    <property type="match status" value="1"/>
</dbReference>
<evidence type="ECO:0000313" key="17">
    <source>
        <dbReference type="EMBL" id="PKY91721.1"/>
    </source>
</evidence>
<evidence type="ECO:0000256" key="13">
    <source>
        <dbReference type="SAM" id="MobiDB-lite"/>
    </source>
</evidence>
<dbReference type="GO" id="GO:0140664">
    <property type="term" value="F:ATP-dependent DNA damage sensor activity"/>
    <property type="evidence" value="ECO:0007669"/>
    <property type="project" value="InterPro"/>
</dbReference>
<reference evidence="17 19" key="2">
    <citation type="submission" date="2017-12" db="EMBL/GenBank/DDBJ databases">
        <title>Phylogenetic diversity of female urinary microbiome.</title>
        <authorList>
            <person name="Thomas-White K."/>
            <person name="Wolfe A.J."/>
        </authorList>
    </citation>
    <scope>NUCLEOTIDE SEQUENCE [LARGE SCALE GENOMIC DNA]</scope>
    <source>
        <strain evidence="17 19">UMB0844</strain>
    </source>
</reference>
<proteinExistence type="inferred from homology"/>
<dbReference type="InterPro" id="IPR020588">
    <property type="entry name" value="RecA_ATP-bd"/>
</dbReference>
<evidence type="ECO:0000256" key="5">
    <source>
        <dbReference type="ARBA" id="ARBA00022840"/>
    </source>
</evidence>
<dbReference type="EMBL" id="LSCQ01000013">
    <property type="protein sequence ID" value="KXB38032.1"/>
    <property type="molecule type" value="Genomic_DNA"/>
</dbReference>
<dbReference type="GO" id="GO:0005829">
    <property type="term" value="C:cytosol"/>
    <property type="evidence" value="ECO:0007669"/>
    <property type="project" value="TreeGrafter"/>
</dbReference>
<dbReference type="PATRIC" id="fig|87541.4.peg.193"/>
<dbReference type="InterPro" id="IPR023400">
    <property type="entry name" value="RecA_C_sf"/>
</dbReference>
<feature type="domain" description="RecA family profile 2" evidence="15">
    <location>
        <begin position="203"/>
        <end position="276"/>
    </location>
</feature>
<dbReference type="InterPro" id="IPR027417">
    <property type="entry name" value="P-loop_NTPase"/>
</dbReference>
<keyword evidence="7 10" id="KW-0233">DNA recombination</keyword>
<dbReference type="GO" id="GO:0009432">
    <property type="term" value="P:SOS response"/>
    <property type="evidence" value="ECO:0007669"/>
    <property type="project" value="UniProtKB-UniRule"/>
</dbReference>
<keyword evidence="4 10" id="KW-0227">DNA damage</keyword>
<evidence type="ECO:0000256" key="12">
    <source>
        <dbReference type="RuleBase" id="RU004527"/>
    </source>
</evidence>
<evidence type="ECO:0000256" key="3">
    <source>
        <dbReference type="ARBA" id="ARBA00022741"/>
    </source>
</evidence>
<keyword evidence="5 10" id="KW-0067">ATP-binding</keyword>
<dbReference type="Pfam" id="PF21096">
    <property type="entry name" value="RecA_C"/>
    <property type="match status" value="1"/>
</dbReference>
<dbReference type="GO" id="GO:0006310">
    <property type="term" value="P:DNA recombination"/>
    <property type="evidence" value="ECO:0007669"/>
    <property type="project" value="UniProtKB-UniRule"/>
</dbReference>
<dbReference type="InterPro" id="IPR003593">
    <property type="entry name" value="AAA+_ATPase"/>
</dbReference>
<dbReference type="PROSITE" id="PS50163">
    <property type="entry name" value="RECA_3"/>
    <property type="match status" value="1"/>
</dbReference>
<dbReference type="PANTHER" id="PTHR45900:SF1">
    <property type="entry name" value="MITOCHONDRIAL DNA REPAIR PROTEIN RECA HOMOLOG-RELATED"/>
    <property type="match status" value="1"/>
</dbReference>
<dbReference type="PRINTS" id="PR00142">
    <property type="entry name" value="RECA"/>
</dbReference>
<feature type="region of interest" description="Disordered" evidence="13">
    <location>
        <begin position="333"/>
        <end position="376"/>
    </location>
</feature>
<evidence type="ECO:0000313" key="16">
    <source>
        <dbReference type="EMBL" id="KXB38032.1"/>
    </source>
</evidence>
<dbReference type="STRING" id="87541.AWM71_05560"/>
<evidence type="ECO:0000256" key="8">
    <source>
        <dbReference type="ARBA" id="ARBA00023204"/>
    </source>
</evidence>
<evidence type="ECO:0000256" key="6">
    <source>
        <dbReference type="ARBA" id="ARBA00023125"/>
    </source>
</evidence>
<evidence type="ECO:0000256" key="11">
    <source>
        <dbReference type="RuleBase" id="RU000526"/>
    </source>
</evidence>
<evidence type="ECO:0000256" key="7">
    <source>
        <dbReference type="ARBA" id="ARBA00023172"/>
    </source>
</evidence>
<keyword evidence="3 10" id="KW-0547">Nucleotide-binding</keyword>
<evidence type="ECO:0000256" key="2">
    <source>
        <dbReference type="ARBA" id="ARBA00015553"/>
    </source>
</evidence>
<dbReference type="Proteomes" id="UP000234775">
    <property type="component" value="Unassembled WGS sequence"/>
</dbReference>
<keyword evidence="8 10" id="KW-0234">DNA repair</keyword>
<keyword evidence="9 10" id="KW-0742">SOS response</keyword>
<feature type="compositionally biased region" description="Acidic residues" evidence="13">
    <location>
        <begin position="362"/>
        <end position="376"/>
    </location>
</feature>
<dbReference type="SUPFAM" id="SSF54752">
    <property type="entry name" value="RecA protein, C-terminal domain"/>
    <property type="match status" value="1"/>
</dbReference>
<evidence type="ECO:0000256" key="9">
    <source>
        <dbReference type="ARBA" id="ARBA00023236"/>
    </source>
</evidence>
<accession>A0A0X8F8K9</accession>
<dbReference type="GO" id="GO:0003697">
    <property type="term" value="F:single-stranded DNA binding"/>
    <property type="evidence" value="ECO:0007669"/>
    <property type="project" value="UniProtKB-UniRule"/>
</dbReference>
<name>A0A0X8F8K9_9LACT</name>
<gene>
    <name evidence="10 17" type="primary">recA</name>
    <name evidence="17" type="ORF">CYJ27_03365</name>
    <name evidence="16" type="ORF">HMPREF3187_00193</name>
</gene>
<dbReference type="Proteomes" id="UP000070422">
    <property type="component" value="Unassembled WGS sequence"/>
</dbReference>
<dbReference type="InterPro" id="IPR049261">
    <property type="entry name" value="RecA-like_C"/>
</dbReference>
<dbReference type="PROSITE" id="PS00321">
    <property type="entry name" value="RECA_1"/>
    <property type="match status" value="1"/>
</dbReference>
<evidence type="ECO:0000259" key="15">
    <source>
        <dbReference type="PROSITE" id="PS50163"/>
    </source>
</evidence>
<dbReference type="PROSITE" id="PS50162">
    <property type="entry name" value="RECA_2"/>
    <property type="match status" value="1"/>
</dbReference>
<dbReference type="GO" id="GO:0005524">
    <property type="term" value="F:ATP binding"/>
    <property type="evidence" value="ECO:0007669"/>
    <property type="project" value="UniProtKB-UniRule"/>
</dbReference>
<keyword evidence="19" id="KW-1185">Reference proteome</keyword>
<reference evidence="16 18" key="1">
    <citation type="submission" date="2016-01" db="EMBL/GenBank/DDBJ databases">
        <authorList>
            <person name="Oliw E.H."/>
        </authorList>
    </citation>
    <scope>NUCLEOTIDE SEQUENCE [LARGE SCALE GENOMIC DNA]</scope>
    <source>
        <strain evidence="16 18">KA00635</strain>
    </source>
</reference>
<dbReference type="SUPFAM" id="SSF52540">
    <property type="entry name" value="P-loop containing nucleoside triphosphate hydrolases"/>
    <property type="match status" value="1"/>
</dbReference>
<dbReference type="NCBIfam" id="TIGR02012">
    <property type="entry name" value="tigrfam_recA"/>
    <property type="match status" value="1"/>
</dbReference>
<keyword evidence="10" id="KW-0963">Cytoplasm</keyword>
<comment type="caution">
    <text evidence="17">The sequence shown here is derived from an EMBL/GenBank/DDBJ whole genome shotgun (WGS) entry which is preliminary data.</text>
</comment>
<keyword evidence="6 10" id="KW-0238">DNA-binding</keyword>
<dbReference type="GO" id="GO:0003684">
    <property type="term" value="F:damaged DNA binding"/>
    <property type="evidence" value="ECO:0007669"/>
    <property type="project" value="UniProtKB-UniRule"/>
</dbReference>
<dbReference type="EMBL" id="PKGZ01000002">
    <property type="protein sequence ID" value="PKY91721.1"/>
    <property type="molecule type" value="Genomic_DNA"/>
</dbReference>
<dbReference type="AlphaFoldDB" id="A0A0X8F8K9"/>
<evidence type="ECO:0000256" key="4">
    <source>
        <dbReference type="ARBA" id="ARBA00022763"/>
    </source>
</evidence>
<dbReference type="InterPro" id="IPR049428">
    <property type="entry name" value="RecA-like_N"/>
</dbReference>
<feature type="domain" description="RecA family profile 1" evidence="14">
    <location>
        <begin position="39"/>
        <end position="198"/>
    </location>
</feature>
<organism evidence="17 19">
    <name type="scientific">Aerococcus christensenii</name>
    <dbReference type="NCBI Taxonomy" id="87541"/>
    <lineage>
        <taxon>Bacteria</taxon>
        <taxon>Bacillati</taxon>
        <taxon>Bacillota</taxon>
        <taxon>Bacilli</taxon>
        <taxon>Lactobacillales</taxon>
        <taxon>Aerococcaceae</taxon>
        <taxon>Aerococcus</taxon>
    </lineage>
</organism>
<dbReference type="FunFam" id="3.40.50.300:FF:000087">
    <property type="entry name" value="Recombinase RecA"/>
    <property type="match status" value="1"/>
</dbReference>
<dbReference type="HAMAP" id="MF_00268">
    <property type="entry name" value="RecA"/>
    <property type="match status" value="1"/>
</dbReference>
<dbReference type="InterPro" id="IPR020584">
    <property type="entry name" value="DNA_recomb/repair_RecA_CS"/>
</dbReference>
<dbReference type="SMART" id="SM00382">
    <property type="entry name" value="AAA"/>
    <property type="match status" value="1"/>
</dbReference>
<comment type="function">
    <text evidence="10">Can catalyze the hydrolysis of ATP in the presence of single-stranded DNA, the ATP-dependent uptake of single-stranded DNA by duplex DNA, and the ATP-dependent hybridization of homologous single-stranded DNAs. It interacts with LexA causing its activation and leading to its autocatalytic cleavage.</text>
</comment>
<evidence type="ECO:0000256" key="10">
    <source>
        <dbReference type="HAMAP-Rule" id="MF_00268"/>
    </source>
</evidence>
<dbReference type="KEGG" id="acg:AWM71_05560"/>